<comment type="caution">
    <text evidence="8">The sequence shown here is derived from an EMBL/GenBank/DDBJ whole genome shotgun (WGS) entry which is preliminary data.</text>
</comment>
<protein>
    <recommendedName>
        <fullName evidence="7">CWH43-like N-terminal domain-containing protein</fullName>
    </recommendedName>
</protein>
<accession>A0AAD5MJ76</accession>
<keyword evidence="3 6" id="KW-1133">Transmembrane helix</keyword>
<dbReference type="Proteomes" id="UP001209570">
    <property type="component" value="Unassembled WGS sequence"/>
</dbReference>
<dbReference type="InterPro" id="IPR050911">
    <property type="entry name" value="DRAM/TMEM150_Autophagy_Mod"/>
</dbReference>
<evidence type="ECO:0000256" key="2">
    <source>
        <dbReference type="ARBA" id="ARBA00022692"/>
    </source>
</evidence>
<feature type="transmembrane region" description="Helical" evidence="6">
    <location>
        <begin position="136"/>
        <end position="163"/>
    </location>
</feature>
<feature type="transmembrane region" description="Helical" evidence="6">
    <location>
        <begin position="359"/>
        <end position="380"/>
    </location>
</feature>
<evidence type="ECO:0000313" key="8">
    <source>
        <dbReference type="EMBL" id="KAJ0409844.1"/>
    </source>
</evidence>
<dbReference type="PANTHER" id="PTHR21324">
    <property type="entry name" value="FASTING-INDUCIBLE INTEGRAL MEMBRANE PROTEIN TM6P1-RELATED"/>
    <property type="match status" value="1"/>
</dbReference>
<comment type="subcellular location">
    <subcellularLocation>
        <location evidence="1">Endomembrane system</location>
        <topology evidence="1">Multi-pass membrane protein</topology>
    </subcellularLocation>
</comment>
<feature type="transmembrane region" description="Helical" evidence="6">
    <location>
        <begin position="227"/>
        <end position="249"/>
    </location>
</feature>
<feature type="transmembrane region" description="Helical" evidence="6">
    <location>
        <begin position="255"/>
        <end position="277"/>
    </location>
</feature>
<evidence type="ECO:0000256" key="6">
    <source>
        <dbReference type="SAM" id="Phobius"/>
    </source>
</evidence>
<feature type="domain" description="CWH43-like N-terminal" evidence="7">
    <location>
        <begin position="138"/>
        <end position="327"/>
    </location>
</feature>
<feature type="compositionally biased region" description="Polar residues" evidence="5">
    <location>
        <begin position="1"/>
        <end position="16"/>
    </location>
</feature>
<dbReference type="EMBL" id="JAKCXM010000002">
    <property type="protein sequence ID" value="KAJ0409844.1"/>
    <property type="molecule type" value="Genomic_DNA"/>
</dbReference>
<dbReference type="InterPro" id="IPR019402">
    <property type="entry name" value="CWH43_N"/>
</dbReference>
<dbReference type="PANTHER" id="PTHR21324:SF2">
    <property type="entry name" value="EG:22E5.9 PROTEIN"/>
    <property type="match status" value="1"/>
</dbReference>
<keyword evidence="9" id="KW-1185">Reference proteome</keyword>
<evidence type="ECO:0000259" key="7">
    <source>
        <dbReference type="Pfam" id="PF10277"/>
    </source>
</evidence>
<reference evidence="8" key="1">
    <citation type="submission" date="2021-12" db="EMBL/GenBank/DDBJ databases">
        <title>Prjna785345.</title>
        <authorList>
            <person name="Rujirawat T."/>
            <person name="Krajaejun T."/>
        </authorList>
    </citation>
    <scope>NUCLEOTIDE SEQUENCE</scope>
    <source>
        <strain evidence="8">Pi057C3</strain>
    </source>
</reference>
<evidence type="ECO:0000256" key="1">
    <source>
        <dbReference type="ARBA" id="ARBA00004127"/>
    </source>
</evidence>
<sequence length="399" mass="43759">MPMEEQAQQHNSQSDTANHEDPSDDSDDDSDASSSSSSSPSSSSSASSASSSLHLQRSSSVSSTSSRDSRSTDSFDSDDSDDSVDADAVVIEFEASTSRQRQSLRRVHAFDSRLLKMNEASTYSPSGGSWWMSDNLGVVAALIPVVGIATMIGTEVLACTHHFDCSQKYPTLSYAAEFKPEGYVFTIGMCTTALLIQASVALYHWFLRLQWQTLGNPSQQVSARHTADYMLGFGTLAALSLFGLAVFDMGAFHDTHIICTVVFFLSAWACMVAMHLARRQMLRDDELVKLTHRSARRCEMASLPALLQRWKYWSVLDAYCTGRLILGAGLTATALFGLLFLCVNGVWPNPLGFTAVQEAALEAFAIVCQLLYVGTLCCELSQLTRIVELRDYRELEHAE</sequence>
<keyword evidence="2 6" id="KW-0812">Transmembrane</keyword>
<name>A0AAD5MJ76_PYTIN</name>
<feature type="transmembrane region" description="Helical" evidence="6">
    <location>
        <begin position="324"/>
        <end position="347"/>
    </location>
</feature>
<gene>
    <name evidence="8" type="ORF">P43SY_005738</name>
</gene>
<feature type="transmembrane region" description="Helical" evidence="6">
    <location>
        <begin position="183"/>
        <end position="206"/>
    </location>
</feature>
<proteinExistence type="predicted"/>
<evidence type="ECO:0000256" key="3">
    <source>
        <dbReference type="ARBA" id="ARBA00022989"/>
    </source>
</evidence>
<feature type="compositionally biased region" description="Low complexity" evidence="5">
    <location>
        <begin position="32"/>
        <end position="66"/>
    </location>
</feature>
<dbReference type="GO" id="GO:0012505">
    <property type="term" value="C:endomembrane system"/>
    <property type="evidence" value="ECO:0007669"/>
    <property type="project" value="UniProtKB-SubCell"/>
</dbReference>
<evidence type="ECO:0000256" key="5">
    <source>
        <dbReference type="SAM" id="MobiDB-lite"/>
    </source>
</evidence>
<keyword evidence="4 6" id="KW-0472">Membrane</keyword>
<dbReference type="Pfam" id="PF10277">
    <property type="entry name" value="Frag1"/>
    <property type="match status" value="1"/>
</dbReference>
<feature type="compositionally biased region" description="Acidic residues" evidence="5">
    <location>
        <begin position="22"/>
        <end position="31"/>
    </location>
</feature>
<evidence type="ECO:0000313" key="9">
    <source>
        <dbReference type="Proteomes" id="UP001209570"/>
    </source>
</evidence>
<evidence type="ECO:0000256" key="4">
    <source>
        <dbReference type="ARBA" id="ARBA00023136"/>
    </source>
</evidence>
<feature type="region of interest" description="Disordered" evidence="5">
    <location>
        <begin position="1"/>
        <end position="83"/>
    </location>
</feature>
<organism evidence="8 9">
    <name type="scientific">Pythium insidiosum</name>
    <name type="common">Pythiosis disease agent</name>
    <dbReference type="NCBI Taxonomy" id="114742"/>
    <lineage>
        <taxon>Eukaryota</taxon>
        <taxon>Sar</taxon>
        <taxon>Stramenopiles</taxon>
        <taxon>Oomycota</taxon>
        <taxon>Peronosporomycetes</taxon>
        <taxon>Pythiales</taxon>
        <taxon>Pythiaceae</taxon>
        <taxon>Pythium</taxon>
    </lineage>
</organism>
<dbReference type="AlphaFoldDB" id="A0AAD5MJ76"/>